<comment type="caution">
    <text evidence="1">The sequence shown here is derived from an EMBL/GenBank/DDBJ whole genome shotgun (WGS) entry which is preliminary data.</text>
</comment>
<evidence type="ECO:0000313" key="2">
    <source>
        <dbReference type="Proteomes" id="UP000709295"/>
    </source>
</evidence>
<evidence type="ECO:0000313" key="1">
    <source>
        <dbReference type="EMBL" id="KAG6972511.1"/>
    </source>
</evidence>
<organism evidence="1 2">
    <name type="scientific">Phytophthora aleatoria</name>
    <dbReference type="NCBI Taxonomy" id="2496075"/>
    <lineage>
        <taxon>Eukaryota</taxon>
        <taxon>Sar</taxon>
        <taxon>Stramenopiles</taxon>
        <taxon>Oomycota</taxon>
        <taxon>Peronosporomycetes</taxon>
        <taxon>Peronosporales</taxon>
        <taxon>Peronosporaceae</taxon>
        <taxon>Phytophthora</taxon>
    </lineage>
</organism>
<name>A0A8J5IRZ1_9STRA</name>
<keyword evidence="2" id="KW-1185">Reference proteome</keyword>
<evidence type="ECO:0008006" key="3">
    <source>
        <dbReference type="Google" id="ProtNLM"/>
    </source>
</evidence>
<protein>
    <recommendedName>
        <fullName evidence="3">Ubiquitin-like protease family profile domain-containing protein</fullName>
    </recommendedName>
</protein>
<dbReference type="Proteomes" id="UP000709295">
    <property type="component" value="Unassembled WGS sequence"/>
</dbReference>
<dbReference type="AlphaFoldDB" id="A0A8J5IRZ1"/>
<sequence length="268" mass="30407">MNHPFLERTPEKPDILAEEVAQLFKQSSMSRTFVTPSGPTGRCVTFTLRDIVGRVARSKRLNDAVMDAALWHVSKYRTNCYAVDAVSVADEKMFYPDYPLASCNFVLVPIHMKALEHWMVQIVEIQMSDEDTNKHKIWATFYDPLDVSSNLEVCEAIWISFTLPLLQEWFERDRGREKLLNLQAKSRRASSKTITASEVNTDSAPPAPQRVLPEVVTVPLLYPKQDDAVSCGILSIAQAYSYVSHVRSLKTSKSISQNDLAQMRLRLL</sequence>
<accession>A0A8J5IRZ1</accession>
<dbReference type="EMBL" id="JAENGY010000132">
    <property type="protein sequence ID" value="KAG6972511.1"/>
    <property type="molecule type" value="Genomic_DNA"/>
</dbReference>
<gene>
    <name evidence="1" type="ORF">JG688_00003961</name>
</gene>
<proteinExistence type="predicted"/>
<reference evidence="1" key="1">
    <citation type="submission" date="2021-01" db="EMBL/GenBank/DDBJ databases">
        <title>Phytophthora aleatoria, a newly-described species from Pinus radiata is distinct from Phytophthora cactorum isolates based on comparative genomics.</title>
        <authorList>
            <person name="Mcdougal R."/>
            <person name="Panda P."/>
            <person name="Williams N."/>
            <person name="Studholme D.J."/>
        </authorList>
    </citation>
    <scope>NUCLEOTIDE SEQUENCE</scope>
    <source>
        <strain evidence="1">NZFS 4037</strain>
    </source>
</reference>